<keyword evidence="4" id="KW-1185">Reference proteome</keyword>
<dbReference type="GO" id="GO:0016787">
    <property type="term" value="F:hydrolase activity"/>
    <property type="evidence" value="ECO:0007669"/>
    <property type="project" value="UniProtKB-KW"/>
</dbReference>
<feature type="transmembrane region" description="Helical" evidence="1">
    <location>
        <begin position="74"/>
        <end position="93"/>
    </location>
</feature>
<feature type="transmembrane region" description="Helical" evidence="1">
    <location>
        <begin position="151"/>
        <end position="181"/>
    </location>
</feature>
<evidence type="ECO:0000256" key="1">
    <source>
        <dbReference type="SAM" id="Phobius"/>
    </source>
</evidence>
<evidence type="ECO:0000313" key="4">
    <source>
        <dbReference type="Proteomes" id="UP001597468"/>
    </source>
</evidence>
<accession>A0ABW5J279</accession>
<reference evidence="4" key="1">
    <citation type="journal article" date="2019" name="Int. J. Syst. Evol. Microbiol.">
        <title>The Global Catalogue of Microorganisms (GCM) 10K type strain sequencing project: providing services to taxonomists for standard genome sequencing and annotation.</title>
        <authorList>
            <consortium name="The Broad Institute Genomics Platform"/>
            <consortium name="The Broad Institute Genome Sequencing Center for Infectious Disease"/>
            <person name="Wu L."/>
            <person name="Ma J."/>
        </authorList>
    </citation>
    <scope>NUCLEOTIDE SEQUENCE [LARGE SCALE GENOMIC DNA]</scope>
    <source>
        <strain evidence="4">KCTC 42585</strain>
    </source>
</reference>
<organism evidence="3 4">
    <name type="scientific">Salinimicrobium flavum</name>
    <dbReference type="NCBI Taxonomy" id="1737065"/>
    <lineage>
        <taxon>Bacteria</taxon>
        <taxon>Pseudomonadati</taxon>
        <taxon>Bacteroidota</taxon>
        <taxon>Flavobacteriia</taxon>
        <taxon>Flavobacteriales</taxon>
        <taxon>Flavobacteriaceae</taxon>
        <taxon>Salinimicrobium</taxon>
    </lineage>
</organism>
<dbReference type="RefSeq" id="WP_380753122.1">
    <property type="nucleotide sequence ID" value="NZ_JBHULT010000010.1"/>
</dbReference>
<evidence type="ECO:0000313" key="3">
    <source>
        <dbReference type="EMBL" id="MFD2518645.1"/>
    </source>
</evidence>
<keyword evidence="3" id="KW-0378">Hydrolase</keyword>
<proteinExistence type="predicted"/>
<keyword evidence="1" id="KW-0472">Membrane</keyword>
<dbReference type="Pfam" id="PF02517">
    <property type="entry name" value="Rce1-like"/>
    <property type="match status" value="1"/>
</dbReference>
<feature type="transmembrane region" description="Helical" evidence="1">
    <location>
        <begin position="34"/>
        <end position="53"/>
    </location>
</feature>
<gene>
    <name evidence="3" type="ORF">ACFSTG_12115</name>
</gene>
<feature type="transmembrane region" description="Helical" evidence="1">
    <location>
        <begin position="193"/>
        <end position="209"/>
    </location>
</feature>
<comment type="caution">
    <text evidence="3">The sequence shown here is derived from an EMBL/GenBank/DDBJ whole genome shotgun (WGS) entry which is preliminary data.</text>
</comment>
<sequence>MNLRSIYNSSAFLVGEFIVFFVFIPFVVNKYMDGWLKIIPLMLIAGTFLLLLLSDPGFDRKVLFRFRKSYAKKSVVRIVIISILLVGFTWWIFPDLFFEYPMKHFGSYVVTFFLYPIASVFPQEIIYRVYYFHRYESLIPEKPLLMLSNAIIFGLTHFIYGNWVAPIATFLVSWIFIYNYYQTKSLLNVSLEHYLYGIIMFTIGFGYFFQ</sequence>
<feature type="transmembrane region" description="Helical" evidence="1">
    <location>
        <begin position="7"/>
        <end position="28"/>
    </location>
</feature>
<evidence type="ECO:0000259" key="2">
    <source>
        <dbReference type="Pfam" id="PF02517"/>
    </source>
</evidence>
<keyword evidence="1" id="KW-0812">Transmembrane</keyword>
<dbReference type="Proteomes" id="UP001597468">
    <property type="component" value="Unassembled WGS sequence"/>
</dbReference>
<feature type="domain" description="CAAX prenyl protease 2/Lysostaphin resistance protein A-like" evidence="2">
    <location>
        <begin position="108"/>
        <end position="196"/>
    </location>
</feature>
<feature type="transmembrane region" description="Helical" evidence="1">
    <location>
        <begin position="105"/>
        <end position="130"/>
    </location>
</feature>
<keyword evidence="1" id="KW-1133">Transmembrane helix</keyword>
<name>A0ABW5J279_9FLAO</name>
<dbReference type="EC" id="3.4.-.-" evidence="3"/>
<dbReference type="InterPro" id="IPR003675">
    <property type="entry name" value="Rce1/LyrA-like_dom"/>
</dbReference>
<protein>
    <submittedName>
        <fullName evidence="3">CPBP family intramembrane glutamic endopeptidase</fullName>
        <ecNumber evidence="3">3.4.-.-</ecNumber>
    </submittedName>
</protein>
<dbReference type="EMBL" id="JBHULT010000010">
    <property type="protein sequence ID" value="MFD2518645.1"/>
    <property type="molecule type" value="Genomic_DNA"/>
</dbReference>